<proteinExistence type="predicted"/>
<sequence>MFSKKKQEVIKRLITHTLPLCSKEELPLIFFWTPKSGCTSLIKWYFFQLGLLQQAIDYNDAYSIHQYRIKVFETQEDYKVKIAEQLLRGKKDVFKLVRNPYKRTVSSFLSTLNNKVLMSQVAPGAHNGLSFKQFLYQIKKLGVGKGSINLHIAQQYIEEEELFIKNYIPLENFESEIKAIEKKYNLLDSPILDIMQSPHHRAQKMTNKNNKIFAEINMSQESLKKPLPDYKYFYDAETIDLVRELFKKDIINYGYDQHILN</sequence>
<dbReference type="RefSeq" id="WP_170032357.1">
    <property type="nucleotide sequence ID" value="NZ_FNDU01000028.1"/>
</dbReference>
<evidence type="ECO:0000313" key="1">
    <source>
        <dbReference type="EMBL" id="SDJ17111.1"/>
    </source>
</evidence>
<name>A0A1G8RJJ4_9BACI</name>
<gene>
    <name evidence="1" type="ORF">SAMN05216352_12816</name>
</gene>
<reference evidence="1 2" key="1">
    <citation type="submission" date="2016-10" db="EMBL/GenBank/DDBJ databases">
        <authorList>
            <person name="de Groot N.N."/>
        </authorList>
    </citation>
    <scope>NUCLEOTIDE SEQUENCE [LARGE SCALE GENOMIC DNA]</scope>
    <source>
        <strain evidence="2">P4B,CCM 7963,CECT 7998,DSM 25260,IBRC-M 10614,KCTC 13821</strain>
    </source>
</reference>
<keyword evidence="1" id="KW-0808">Transferase</keyword>
<protein>
    <submittedName>
        <fullName evidence="1">Sulfotransferase family protein</fullName>
    </submittedName>
</protein>
<dbReference type="EMBL" id="FNDU01000028">
    <property type="protein sequence ID" value="SDJ17111.1"/>
    <property type="molecule type" value="Genomic_DNA"/>
</dbReference>
<dbReference type="AlphaFoldDB" id="A0A1G8RJJ4"/>
<dbReference type="GO" id="GO:0016020">
    <property type="term" value="C:membrane"/>
    <property type="evidence" value="ECO:0007669"/>
    <property type="project" value="InterPro"/>
</dbReference>
<evidence type="ECO:0000313" key="2">
    <source>
        <dbReference type="Proteomes" id="UP000199017"/>
    </source>
</evidence>
<accession>A0A1G8RJJ4</accession>
<dbReference type="InterPro" id="IPR005331">
    <property type="entry name" value="Sulfotransferase"/>
</dbReference>
<organism evidence="1 2">
    <name type="scientific">Alteribacillus bidgolensis</name>
    <dbReference type="NCBI Taxonomy" id="930129"/>
    <lineage>
        <taxon>Bacteria</taxon>
        <taxon>Bacillati</taxon>
        <taxon>Bacillota</taxon>
        <taxon>Bacilli</taxon>
        <taxon>Bacillales</taxon>
        <taxon>Bacillaceae</taxon>
        <taxon>Alteribacillus</taxon>
    </lineage>
</organism>
<dbReference type="GO" id="GO:0008146">
    <property type="term" value="F:sulfotransferase activity"/>
    <property type="evidence" value="ECO:0007669"/>
    <property type="project" value="InterPro"/>
</dbReference>
<dbReference type="STRING" id="930129.SAMN05216352_12816"/>
<keyword evidence="2" id="KW-1185">Reference proteome</keyword>
<dbReference type="Pfam" id="PF03567">
    <property type="entry name" value="Sulfotransfer_2"/>
    <property type="match status" value="1"/>
</dbReference>
<dbReference type="Proteomes" id="UP000199017">
    <property type="component" value="Unassembled WGS sequence"/>
</dbReference>